<dbReference type="EMBL" id="JACXVP010000009">
    <property type="protein sequence ID" value="KAG5587125.1"/>
    <property type="molecule type" value="Genomic_DNA"/>
</dbReference>
<evidence type="ECO:0000313" key="3">
    <source>
        <dbReference type="Proteomes" id="UP000824120"/>
    </source>
</evidence>
<evidence type="ECO:0000256" key="1">
    <source>
        <dbReference type="SAM" id="Phobius"/>
    </source>
</evidence>
<organism evidence="2 3">
    <name type="scientific">Solanum commersonii</name>
    <name type="common">Commerson's wild potato</name>
    <name type="synonym">Commerson's nightshade</name>
    <dbReference type="NCBI Taxonomy" id="4109"/>
    <lineage>
        <taxon>Eukaryota</taxon>
        <taxon>Viridiplantae</taxon>
        <taxon>Streptophyta</taxon>
        <taxon>Embryophyta</taxon>
        <taxon>Tracheophyta</taxon>
        <taxon>Spermatophyta</taxon>
        <taxon>Magnoliopsida</taxon>
        <taxon>eudicotyledons</taxon>
        <taxon>Gunneridae</taxon>
        <taxon>Pentapetalae</taxon>
        <taxon>asterids</taxon>
        <taxon>lamiids</taxon>
        <taxon>Solanales</taxon>
        <taxon>Solanaceae</taxon>
        <taxon>Solanoideae</taxon>
        <taxon>Solaneae</taxon>
        <taxon>Solanum</taxon>
    </lineage>
</organism>
<dbReference type="AlphaFoldDB" id="A0A9J5XHC8"/>
<reference evidence="2 3" key="1">
    <citation type="submission" date="2020-09" db="EMBL/GenBank/DDBJ databases">
        <title>De no assembly of potato wild relative species, Solanum commersonii.</title>
        <authorList>
            <person name="Cho K."/>
        </authorList>
    </citation>
    <scope>NUCLEOTIDE SEQUENCE [LARGE SCALE GENOMIC DNA]</scope>
    <source>
        <strain evidence="2">LZ3.2</strain>
        <tissue evidence="2">Leaf</tissue>
    </source>
</reference>
<keyword evidence="1" id="KW-1133">Transmembrane helix</keyword>
<protein>
    <submittedName>
        <fullName evidence="2">Uncharacterized protein</fullName>
    </submittedName>
</protein>
<keyword evidence="1" id="KW-0812">Transmembrane</keyword>
<sequence length="125" mass="14366">MTIPLLPKVISKACEQISHKNSLCLRHPRVCPSGWKGVENHEVTSTFSIHGKSTRWFLLICLSLGGQSYLVIVLVEGRRYHMELVKTERSKRNLLVGETLEVAKKDKREIQKTLEKRGDREVELE</sequence>
<keyword evidence="1" id="KW-0472">Membrane</keyword>
<dbReference type="Proteomes" id="UP000824120">
    <property type="component" value="Chromosome 9"/>
</dbReference>
<evidence type="ECO:0000313" key="2">
    <source>
        <dbReference type="EMBL" id="KAG5587125.1"/>
    </source>
</evidence>
<proteinExistence type="predicted"/>
<feature type="transmembrane region" description="Helical" evidence="1">
    <location>
        <begin position="56"/>
        <end position="75"/>
    </location>
</feature>
<name>A0A9J5XHC8_SOLCO</name>
<gene>
    <name evidence="2" type="ORF">H5410_047559</name>
</gene>
<comment type="caution">
    <text evidence="2">The sequence shown here is derived from an EMBL/GenBank/DDBJ whole genome shotgun (WGS) entry which is preliminary data.</text>
</comment>
<keyword evidence="3" id="KW-1185">Reference proteome</keyword>
<accession>A0A9J5XHC8</accession>